<dbReference type="Proteomes" id="UP000290482">
    <property type="component" value="Chromosome"/>
</dbReference>
<accession>A0A448ZVM2</accession>
<name>A0A448ZVM2_METOS</name>
<sequence length="272" mass="32096">MKKHLLASLSILPFMVSPVLISCTKKEEVKSIITNLNQKSFNIFSLASDINILDIYDSTNNSEFEKSNKFFKDRNFKFEKPDFLDETEYKNQRINFLNYAFNLNLKNDVSEDEIKNSLLNHNKSIAKKNNVVVLNTYEEYKKFTNQFWDASNSKNVELNNIKNKFDLKYTKDYFNNYSVIFLLNIKNIVTEFNVNNKAIVKFEVNNVSREKKELNLNINLYAFLLENNSNVETTFNNYSIEIKKSDLLNNKIENLKIKLNIANYDWMSKLKK</sequence>
<dbReference type="RefSeq" id="WP_022936059.1">
    <property type="nucleotide sequence ID" value="NZ_LR214940.1"/>
</dbReference>
<proteinExistence type="predicted"/>
<organism evidence="1 2">
    <name type="scientific">Metamycoplasma orale</name>
    <name type="common">Mycoplasma orale</name>
    <dbReference type="NCBI Taxonomy" id="2121"/>
    <lineage>
        <taxon>Bacteria</taxon>
        <taxon>Bacillati</taxon>
        <taxon>Mycoplasmatota</taxon>
        <taxon>Mycoplasmoidales</taxon>
        <taxon>Metamycoplasmataceae</taxon>
        <taxon>Metamycoplasma</taxon>
    </lineage>
</organism>
<reference evidence="1 2" key="1">
    <citation type="submission" date="2019-01" db="EMBL/GenBank/DDBJ databases">
        <authorList>
            <consortium name="Pathogen Informatics"/>
        </authorList>
    </citation>
    <scope>NUCLEOTIDE SEQUENCE [LARGE SCALE GENOMIC DNA]</scope>
    <source>
        <strain evidence="1 2">NCTC10112</strain>
    </source>
</reference>
<protein>
    <recommendedName>
        <fullName evidence="3">Lipoprotein</fullName>
    </recommendedName>
</protein>
<evidence type="ECO:0008006" key="3">
    <source>
        <dbReference type="Google" id="ProtNLM"/>
    </source>
</evidence>
<evidence type="ECO:0000313" key="2">
    <source>
        <dbReference type="Proteomes" id="UP000290482"/>
    </source>
</evidence>
<keyword evidence="2" id="KW-1185">Reference proteome</keyword>
<dbReference type="EMBL" id="LR214940">
    <property type="protein sequence ID" value="VEU55312.1"/>
    <property type="molecule type" value="Genomic_DNA"/>
</dbReference>
<dbReference type="KEGG" id="mob:NCTC10112_00162"/>
<dbReference type="AlphaFoldDB" id="A0A448ZVM2"/>
<dbReference type="PROSITE" id="PS51257">
    <property type="entry name" value="PROKAR_LIPOPROTEIN"/>
    <property type="match status" value="1"/>
</dbReference>
<gene>
    <name evidence="1" type="ORF">NCTC10112_00162</name>
</gene>
<evidence type="ECO:0000313" key="1">
    <source>
        <dbReference type="EMBL" id="VEU55312.1"/>
    </source>
</evidence>